<evidence type="ECO:0000313" key="3">
    <source>
        <dbReference type="Proteomes" id="UP000279968"/>
    </source>
</evidence>
<reference evidence="2 3" key="1">
    <citation type="journal article" date="2015" name="Int. J. Syst. Evol. Microbiol.">
        <title>Micromonospora costi sp. nov., isolated from a leaf of Costus speciosus.</title>
        <authorList>
            <person name="Thawai C."/>
        </authorList>
    </citation>
    <scope>NUCLEOTIDE SEQUENCE [LARGE SCALE GENOMIC DNA]</scope>
    <source>
        <strain evidence="2 3">CS1-12</strain>
    </source>
</reference>
<evidence type="ECO:0000313" key="2">
    <source>
        <dbReference type="EMBL" id="RKN55297.1"/>
    </source>
</evidence>
<dbReference type="Pfam" id="PF20530">
    <property type="entry name" value="DUF6745"/>
    <property type="match status" value="1"/>
</dbReference>
<gene>
    <name evidence="2" type="ORF">D7193_11415</name>
</gene>
<protein>
    <recommendedName>
        <fullName evidence="1">DUF6745 domain-containing protein</fullName>
    </recommendedName>
</protein>
<dbReference type="AlphaFoldDB" id="A0A3B0A6T4"/>
<accession>A0A3B0A6T4</accession>
<organism evidence="2 3">
    <name type="scientific">Micromonospora costi</name>
    <dbReference type="NCBI Taxonomy" id="1530042"/>
    <lineage>
        <taxon>Bacteria</taxon>
        <taxon>Bacillati</taxon>
        <taxon>Actinomycetota</taxon>
        <taxon>Actinomycetes</taxon>
        <taxon>Micromonosporales</taxon>
        <taxon>Micromonosporaceae</taxon>
        <taxon>Micromonospora</taxon>
    </lineage>
</organism>
<dbReference type="EMBL" id="RBAN01000002">
    <property type="protein sequence ID" value="RKN55297.1"/>
    <property type="molecule type" value="Genomic_DNA"/>
</dbReference>
<sequence>MPRYTPVLQAVRQVYDLVHCPTWAALDRTMTGNYRMRPVWFWDDEDGFVDQDDEAHAVVRYILRHDDRFFEPAWTYYPDWLMLAAIDTYHAITAAAPDPAWEACREVALTTGPWWPFADVAVVAERSTSAAVDSCGLLLADDHPVEC</sequence>
<feature type="domain" description="DUF6745" evidence="1">
    <location>
        <begin position="91"/>
        <end position="144"/>
    </location>
</feature>
<proteinExistence type="predicted"/>
<evidence type="ECO:0000259" key="1">
    <source>
        <dbReference type="Pfam" id="PF20530"/>
    </source>
</evidence>
<name>A0A3B0A6T4_9ACTN</name>
<keyword evidence="3" id="KW-1185">Reference proteome</keyword>
<dbReference type="InterPro" id="IPR046633">
    <property type="entry name" value="DUF6745"/>
</dbReference>
<comment type="caution">
    <text evidence="2">The sequence shown here is derived from an EMBL/GenBank/DDBJ whole genome shotgun (WGS) entry which is preliminary data.</text>
</comment>
<dbReference type="Proteomes" id="UP000279968">
    <property type="component" value="Unassembled WGS sequence"/>
</dbReference>